<evidence type="ECO:0000313" key="1">
    <source>
        <dbReference type="EMBL" id="MBB3141201.1"/>
    </source>
</evidence>
<dbReference type="Proteomes" id="UP000525987">
    <property type="component" value="Unassembled WGS sequence"/>
</dbReference>
<reference evidence="1 2" key="1">
    <citation type="submission" date="2020-08" db="EMBL/GenBank/DDBJ databases">
        <title>Genomic Encyclopedia of Type Strains, Phase III (KMG-III): the genomes of soil and plant-associated and newly described type strains.</title>
        <authorList>
            <person name="Whitman W."/>
        </authorList>
    </citation>
    <scope>NUCLEOTIDE SEQUENCE [LARGE SCALE GENOMIC DNA]</scope>
    <source>
        <strain evidence="1 2">CECT 5995</strain>
    </source>
</reference>
<protein>
    <submittedName>
        <fullName evidence="1">Phage tail protein X</fullName>
    </submittedName>
</protein>
<proteinExistence type="predicted"/>
<comment type="caution">
    <text evidence="1">The sequence shown here is derived from an EMBL/GenBank/DDBJ whole genome shotgun (WGS) entry which is preliminary data.</text>
</comment>
<accession>A0A7W5G683</accession>
<dbReference type="Pfam" id="PF05489">
    <property type="entry name" value="Phage_tail_X"/>
    <property type="match status" value="1"/>
</dbReference>
<dbReference type="RefSeq" id="WP_183387585.1">
    <property type="nucleotide sequence ID" value="NZ_JACHXM010000008.1"/>
</dbReference>
<name>A0A7W5G683_9GAMM</name>
<evidence type="ECO:0000313" key="2">
    <source>
        <dbReference type="Proteomes" id="UP000525987"/>
    </source>
</evidence>
<keyword evidence="2" id="KW-1185">Reference proteome</keyword>
<dbReference type="InterPro" id="IPR008861">
    <property type="entry name" value="GpX-like"/>
</dbReference>
<dbReference type="EMBL" id="JACHXM010000008">
    <property type="protein sequence ID" value="MBB3141201.1"/>
    <property type="molecule type" value="Genomic_DNA"/>
</dbReference>
<gene>
    <name evidence="1" type="ORF">FHR96_002078</name>
</gene>
<dbReference type="AlphaFoldDB" id="A0A7W5G683"/>
<organism evidence="1 2">
    <name type="scientific">Halomonas organivorans</name>
    <dbReference type="NCBI Taxonomy" id="257772"/>
    <lineage>
        <taxon>Bacteria</taxon>
        <taxon>Pseudomonadati</taxon>
        <taxon>Pseudomonadota</taxon>
        <taxon>Gammaproteobacteria</taxon>
        <taxon>Oceanospirillales</taxon>
        <taxon>Halomonadaceae</taxon>
        <taxon>Halomonas</taxon>
    </lineage>
</organism>
<sequence>MTRTVRSQQGDTLDRLCYRHLGRTAGVTERVLALNVGLAEQGPVLPSGTAVTLPDIAPEPVRAPRVQLWD</sequence>